<reference evidence="1" key="1">
    <citation type="submission" date="2024-03" db="EMBL/GenBank/DDBJ databases">
        <title>Deinococcus weizhi sp. nov., isolated from human skin.</title>
        <authorList>
            <person name="Wei Z."/>
            <person name="Tian F."/>
            <person name="Yang C."/>
            <person name="Xin L.T."/>
            <person name="Wen Z.J."/>
            <person name="Lan K.C."/>
            <person name="Yu L."/>
            <person name="Zhe W."/>
            <person name="Dan F.D."/>
            <person name="Jun W."/>
            <person name="Rui Z."/>
            <person name="Yong X.J."/>
            <person name="Ting Y."/>
            <person name="Wei X."/>
            <person name="Xu Z.G."/>
            <person name="Xin Z."/>
            <person name="Dong F.G."/>
            <person name="Ni X.M."/>
            <person name="Zheng M.G."/>
            <person name="Chun Y."/>
            <person name="Qian W.X."/>
        </authorList>
    </citation>
    <scope>NUCLEOTIDE SEQUENCE</scope>
    <source>
        <strain evidence="1">VB142</strain>
    </source>
</reference>
<proteinExistence type="predicted"/>
<gene>
    <name evidence="1" type="ORF">WDJ50_02495</name>
</gene>
<organism evidence="1">
    <name type="scientific">Deinococcus sp. VB142</name>
    <dbReference type="NCBI Taxonomy" id="3112952"/>
    <lineage>
        <taxon>Bacteria</taxon>
        <taxon>Thermotogati</taxon>
        <taxon>Deinococcota</taxon>
        <taxon>Deinococci</taxon>
        <taxon>Deinococcales</taxon>
        <taxon>Deinococcaceae</taxon>
        <taxon>Deinococcus</taxon>
    </lineage>
</organism>
<dbReference type="AlphaFoldDB" id="A0AAU6Q4B6"/>
<name>A0AAU6Q4B6_9DEIO</name>
<accession>A0AAU6Q4B6</accession>
<evidence type="ECO:0000313" key="1">
    <source>
        <dbReference type="EMBL" id="WYF45006.1"/>
    </source>
</evidence>
<dbReference type="RefSeq" id="WP_339096178.1">
    <property type="nucleotide sequence ID" value="NZ_CP149782.1"/>
</dbReference>
<protein>
    <submittedName>
        <fullName evidence="1">Uncharacterized protein</fullName>
    </submittedName>
</protein>
<sequence>MNLRRSLENLFRGQAVLLTTRSKDDPNMAVPVTSDDPLPVVLAGGSAGSTGSTDPDSAREATLQQVRDAIQALAPLLGNTDGLETLAATNRDLLTNLGSYTDGLENLLTLLNTNTDDIEALLSALGVNDQNVIGKLEALRVLTESTNTHMQAANGNTYILASQAQGSGIKTLLPEGAATQTTLEAVRALLAAALTVQGNVNVGNFPATQAVSAASLPLPAGAATQATLAQVLTAVGSTQPRSVTRSTTPGLLMPYTLSFSAGASLSSASSFMSNTTPVRIFFPSAWTTADLTVQVTSPAGGWADLYDEYGAPYTIKAVAGQAAYIAPGPLIGVSQIRLRSGTPSAPVNQASAVDVRVEAFSL</sequence>
<dbReference type="EMBL" id="CP149782">
    <property type="protein sequence ID" value="WYF45006.1"/>
    <property type="molecule type" value="Genomic_DNA"/>
</dbReference>